<dbReference type="GO" id="GO:0003677">
    <property type="term" value="F:DNA binding"/>
    <property type="evidence" value="ECO:0007669"/>
    <property type="project" value="InterPro"/>
</dbReference>
<evidence type="ECO:0000313" key="3">
    <source>
        <dbReference type="Proteomes" id="UP000593562"/>
    </source>
</evidence>
<evidence type="ECO:0000256" key="1">
    <source>
        <dbReference type="SAM" id="MobiDB-lite"/>
    </source>
</evidence>
<dbReference type="InParanoid" id="A0A7J7CDN3"/>
<dbReference type="EMBL" id="JAAARO010000018">
    <property type="protein sequence ID" value="KAF5732284.1"/>
    <property type="molecule type" value="Genomic_DNA"/>
</dbReference>
<feature type="region of interest" description="Disordered" evidence="1">
    <location>
        <begin position="1"/>
        <end position="117"/>
    </location>
</feature>
<feature type="compositionally biased region" description="Polar residues" evidence="1">
    <location>
        <begin position="76"/>
        <end position="87"/>
    </location>
</feature>
<protein>
    <submittedName>
        <fullName evidence="2">DNA binding protein putative isoform 2</fullName>
    </submittedName>
</protein>
<dbReference type="GO" id="GO:0042797">
    <property type="term" value="P:tRNA transcription by RNA polymerase III"/>
    <property type="evidence" value="ECO:0007669"/>
    <property type="project" value="TreeGrafter"/>
</dbReference>
<sequence length="323" mass="35637">MNSDDPARPQRKVKFAPKAPPTRKPKSTVQSVPKTEDESTAEAQYLLRRFQEKVTKQKPKVNEKPPSAQVAFGFGTKSSSYLRTYGNQRDGTSGNSSSSRINVSDDEPMLFSSPSTAKEDGIILHASDPADASSLKTKKNYRDPWDYHRSNYPITLPLRRPYSGDPELLDEADFGEAARNKEYDENTINPASDLGLLEESTKEKMFFFQLPAKLPFVKRLASAKGKEKAESSGRKGAPVTRCSLEELPEGYMGKMLVYKSGAIKLKLGDCLYDVSPGSDCIFAQDAVAINTVDKNCCVLGELGKRATVAPNVDYFLDSVIDLN</sequence>
<dbReference type="InterPro" id="IPR007811">
    <property type="entry name" value="RPC4"/>
</dbReference>
<keyword evidence="3" id="KW-1185">Reference proteome</keyword>
<feature type="compositionally biased region" description="Low complexity" evidence="1">
    <location>
        <begin position="89"/>
        <end position="102"/>
    </location>
</feature>
<gene>
    <name evidence="2" type="ORF">HS088_TW18G00978</name>
</gene>
<dbReference type="AlphaFoldDB" id="A0A7J7CDN3"/>
<dbReference type="Pfam" id="PF05132">
    <property type="entry name" value="RNA_pol_Rpc4"/>
    <property type="match status" value="1"/>
</dbReference>
<proteinExistence type="predicted"/>
<accession>A0A7J7CDN3</accession>
<reference evidence="2 3" key="1">
    <citation type="journal article" date="2020" name="Nat. Commun.">
        <title>Genome of Tripterygium wilfordii and identification of cytochrome P450 involved in triptolide biosynthesis.</title>
        <authorList>
            <person name="Tu L."/>
            <person name="Su P."/>
            <person name="Zhang Z."/>
            <person name="Gao L."/>
            <person name="Wang J."/>
            <person name="Hu T."/>
            <person name="Zhou J."/>
            <person name="Zhang Y."/>
            <person name="Zhao Y."/>
            <person name="Liu Y."/>
            <person name="Song Y."/>
            <person name="Tong Y."/>
            <person name="Lu Y."/>
            <person name="Yang J."/>
            <person name="Xu C."/>
            <person name="Jia M."/>
            <person name="Peters R.J."/>
            <person name="Huang L."/>
            <person name="Gao W."/>
        </authorList>
    </citation>
    <scope>NUCLEOTIDE SEQUENCE [LARGE SCALE GENOMIC DNA]</scope>
    <source>
        <strain evidence="3">cv. XIE 37</strain>
        <tissue evidence="2">Leaf</tissue>
    </source>
</reference>
<feature type="compositionally biased region" description="Basic and acidic residues" evidence="1">
    <location>
        <begin position="49"/>
        <end position="63"/>
    </location>
</feature>
<comment type="caution">
    <text evidence="2">The sequence shown here is derived from an EMBL/GenBank/DDBJ whole genome shotgun (WGS) entry which is preliminary data.</text>
</comment>
<dbReference type="PANTHER" id="PTHR13408:SF6">
    <property type="entry name" value="DNA BINDING PROTEIN"/>
    <property type="match status" value="1"/>
</dbReference>
<dbReference type="PANTHER" id="PTHR13408">
    <property type="entry name" value="DNA-DIRECTED RNA POLYMERASE III"/>
    <property type="match status" value="1"/>
</dbReference>
<dbReference type="OrthoDB" id="5836119at2759"/>
<feature type="compositionally biased region" description="Basic residues" evidence="1">
    <location>
        <begin position="9"/>
        <end position="26"/>
    </location>
</feature>
<organism evidence="2 3">
    <name type="scientific">Tripterygium wilfordii</name>
    <name type="common">Thunder God vine</name>
    <dbReference type="NCBI Taxonomy" id="458696"/>
    <lineage>
        <taxon>Eukaryota</taxon>
        <taxon>Viridiplantae</taxon>
        <taxon>Streptophyta</taxon>
        <taxon>Embryophyta</taxon>
        <taxon>Tracheophyta</taxon>
        <taxon>Spermatophyta</taxon>
        <taxon>Magnoliopsida</taxon>
        <taxon>eudicotyledons</taxon>
        <taxon>Gunneridae</taxon>
        <taxon>Pentapetalae</taxon>
        <taxon>rosids</taxon>
        <taxon>fabids</taxon>
        <taxon>Celastrales</taxon>
        <taxon>Celastraceae</taxon>
        <taxon>Tripterygium</taxon>
    </lineage>
</organism>
<evidence type="ECO:0000313" key="2">
    <source>
        <dbReference type="EMBL" id="KAF5732284.1"/>
    </source>
</evidence>
<dbReference type="Proteomes" id="UP000593562">
    <property type="component" value="Unassembled WGS sequence"/>
</dbReference>
<dbReference type="GO" id="GO:0005666">
    <property type="term" value="C:RNA polymerase III complex"/>
    <property type="evidence" value="ECO:0007669"/>
    <property type="project" value="InterPro"/>
</dbReference>
<name>A0A7J7CDN3_TRIWF</name>
<dbReference type="FunCoup" id="A0A7J7CDN3">
    <property type="interactions" value="277"/>
</dbReference>